<gene>
    <name evidence="6" type="ORF">FRX31_033075</name>
</gene>
<evidence type="ECO:0000256" key="3">
    <source>
        <dbReference type="ARBA" id="ARBA00023295"/>
    </source>
</evidence>
<comment type="similarity">
    <text evidence="1 4">Belongs to the glycosyl hydrolase 17 family.</text>
</comment>
<evidence type="ECO:0000256" key="2">
    <source>
        <dbReference type="ARBA" id="ARBA00022801"/>
    </source>
</evidence>
<dbReference type="GO" id="GO:0005975">
    <property type="term" value="P:carbohydrate metabolic process"/>
    <property type="evidence" value="ECO:0007669"/>
    <property type="project" value="InterPro"/>
</dbReference>
<dbReference type="FunFam" id="3.20.20.80:FF:000010">
    <property type="entry name" value="glucan endo-1,3-beta-glucosidase, basic"/>
    <property type="match status" value="1"/>
</dbReference>
<keyword evidence="7" id="KW-1185">Reference proteome</keyword>
<dbReference type="GO" id="GO:0016765">
    <property type="term" value="F:transferase activity, transferring alkyl or aryl (other than methyl) groups"/>
    <property type="evidence" value="ECO:0007669"/>
    <property type="project" value="InterPro"/>
</dbReference>
<reference evidence="6 7" key="1">
    <citation type="submission" date="2020-06" db="EMBL/GenBank/DDBJ databases">
        <title>Transcriptomic and genomic resources for Thalictrum thalictroides and T. hernandezii: Facilitating candidate gene discovery in an emerging model plant lineage.</title>
        <authorList>
            <person name="Arias T."/>
            <person name="Riano-Pachon D.M."/>
            <person name="Di Stilio V.S."/>
        </authorList>
    </citation>
    <scope>NUCLEOTIDE SEQUENCE [LARGE SCALE GENOMIC DNA]</scope>
    <source>
        <strain evidence="7">cv. WT478/WT964</strain>
        <tissue evidence="6">Leaves</tissue>
    </source>
</reference>
<dbReference type="AlphaFoldDB" id="A0A7J6UY49"/>
<evidence type="ECO:0000256" key="4">
    <source>
        <dbReference type="RuleBase" id="RU004335"/>
    </source>
</evidence>
<dbReference type="Gene3D" id="3.20.20.80">
    <property type="entry name" value="Glycosidases"/>
    <property type="match status" value="1"/>
</dbReference>
<name>A0A7J6UY49_THATH</name>
<dbReference type="Proteomes" id="UP000554482">
    <property type="component" value="Unassembled WGS sequence"/>
</dbReference>
<dbReference type="InterPro" id="IPR000490">
    <property type="entry name" value="Glyco_hydro_17"/>
</dbReference>
<evidence type="ECO:0000313" key="6">
    <source>
        <dbReference type="EMBL" id="KAF5177338.1"/>
    </source>
</evidence>
<keyword evidence="3 5" id="KW-0326">Glycosidase</keyword>
<evidence type="ECO:0000313" key="7">
    <source>
        <dbReference type="Proteomes" id="UP000554482"/>
    </source>
</evidence>
<dbReference type="PROSITE" id="PS00587">
    <property type="entry name" value="GLYCOSYL_HYDROL_F17"/>
    <property type="match status" value="1"/>
</dbReference>
<dbReference type="SUPFAM" id="SSF51445">
    <property type="entry name" value="(Trans)glycosidases"/>
    <property type="match status" value="1"/>
</dbReference>
<proteinExistence type="inferred from homology"/>
<dbReference type="InterPro" id="IPR017853">
    <property type="entry name" value="GH"/>
</dbReference>
<dbReference type="InterPro" id="IPR036424">
    <property type="entry name" value="UPP_synth-like_sf"/>
</dbReference>
<organism evidence="6 7">
    <name type="scientific">Thalictrum thalictroides</name>
    <name type="common">Rue-anemone</name>
    <name type="synonym">Anemone thalictroides</name>
    <dbReference type="NCBI Taxonomy" id="46969"/>
    <lineage>
        <taxon>Eukaryota</taxon>
        <taxon>Viridiplantae</taxon>
        <taxon>Streptophyta</taxon>
        <taxon>Embryophyta</taxon>
        <taxon>Tracheophyta</taxon>
        <taxon>Spermatophyta</taxon>
        <taxon>Magnoliopsida</taxon>
        <taxon>Ranunculales</taxon>
        <taxon>Ranunculaceae</taxon>
        <taxon>Thalictroideae</taxon>
        <taxon>Thalictrum</taxon>
    </lineage>
</organism>
<dbReference type="SUPFAM" id="SSF64005">
    <property type="entry name" value="Undecaprenyl diphosphate synthase"/>
    <property type="match status" value="1"/>
</dbReference>
<dbReference type="Pfam" id="PF00332">
    <property type="entry name" value="Glyco_hydro_17"/>
    <property type="match status" value="1"/>
</dbReference>
<dbReference type="InterPro" id="IPR044965">
    <property type="entry name" value="Glyco_hydro_17_plant"/>
</dbReference>
<evidence type="ECO:0000256" key="5">
    <source>
        <dbReference type="RuleBase" id="RU004336"/>
    </source>
</evidence>
<sequence length="497" mass="54566">MTLEFISFSDGKEGVARAASFLCTKYLEDSDFEEKDKPFFTEANMGKALTAVGCGGPQPNLLLVYGPVRCHLGFPAWRMRYTEILHMGPLKSMKHGAIVKAIHKFAMVHQNYGTSINECVVCKILYKWLETVGSKHHRTSFLLSFFLMAKLFASSNSPSMAVAVLLLGFLMACLTTTGAQPIGVCYGRNGDNLPPPAQVVALYRSQNIGRMRIYDPAQEVLQALRGSNIELILDVPNPNLQELASDASAAATWVETNVRNFPDVRIKYIAVGNEVSPAKNQQYVSFVFPAMQNIYSAIVAAGLQDQIRVSTAIDTGVVTNSFPPSNGVFTDDARSFLVPIIRFLADNSRAPLLVNIYPYFAILGDQNLKLSYGLFTNSEPEFTDPGNNLVYQNLFDAILDSVYGALEKAGGSGLEIVVSESGWPSAGNREATVDNARTYNQNLINHVGKGSPKTSGRPIETYVFAMFNENRKDPGTEQNFGLFNPNQQPVYPINFSS</sequence>
<dbReference type="GO" id="GO:0004553">
    <property type="term" value="F:hydrolase activity, hydrolyzing O-glycosyl compounds"/>
    <property type="evidence" value="ECO:0007669"/>
    <property type="project" value="InterPro"/>
</dbReference>
<protein>
    <submittedName>
        <fullName evidence="6">Glucan endo-1,3-beta-glucosidase</fullName>
    </submittedName>
</protein>
<accession>A0A7J6UY49</accession>
<comment type="caution">
    <text evidence="6">The sequence shown here is derived from an EMBL/GenBank/DDBJ whole genome shotgun (WGS) entry which is preliminary data.</text>
</comment>
<dbReference type="PANTHER" id="PTHR32227">
    <property type="entry name" value="GLUCAN ENDO-1,3-BETA-GLUCOSIDASE BG1-RELATED-RELATED"/>
    <property type="match status" value="1"/>
</dbReference>
<keyword evidence="2 5" id="KW-0378">Hydrolase</keyword>
<dbReference type="EMBL" id="JABWDY010041519">
    <property type="protein sequence ID" value="KAF5177338.1"/>
    <property type="molecule type" value="Genomic_DNA"/>
</dbReference>
<evidence type="ECO:0000256" key="1">
    <source>
        <dbReference type="ARBA" id="ARBA00008773"/>
    </source>
</evidence>
<dbReference type="OrthoDB" id="941679at2759"/>